<dbReference type="OrthoDB" id="9798935at2"/>
<evidence type="ECO:0000313" key="4">
    <source>
        <dbReference type="EMBL" id="VEJ34813.1"/>
    </source>
</evidence>
<dbReference type="Pfam" id="PF06725">
    <property type="entry name" value="3D"/>
    <property type="match status" value="1"/>
</dbReference>
<dbReference type="SMART" id="SM01208">
    <property type="entry name" value="G5"/>
    <property type="match status" value="1"/>
</dbReference>
<feature type="domain" description="G5" evidence="3">
    <location>
        <begin position="135"/>
        <end position="215"/>
    </location>
</feature>
<dbReference type="PROSITE" id="PS51109">
    <property type="entry name" value="G5"/>
    <property type="match status" value="1"/>
</dbReference>
<dbReference type="CDD" id="cd22786">
    <property type="entry name" value="DPBB_YuiC-like"/>
    <property type="match status" value="1"/>
</dbReference>
<feature type="signal peptide" evidence="2">
    <location>
        <begin position="1"/>
        <end position="23"/>
    </location>
</feature>
<dbReference type="Gene3D" id="2.40.40.10">
    <property type="entry name" value="RlpA-like domain"/>
    <property type="match status" value="1"/>
</dbReference>
<dbReference type="InterPro" id="IPR007137">
    <property type="entry name" value="DUF348"/>
</dbReference>
<dbReference type="InterPro" id="IPR010611">
    <property type="entry name" value="3D_dom"/>
</dbReference>
<gene>
    <name evidence="4" type="primary">yocH</name>
    <name evidence="4" type="ORF">NCTC13079_00337</name>
</gene>
<dbReference type="InterPro" id="IPR011098">
    <property type="entry name" value="G5_dom"/>
</dbReference>
<evidence type="ECO:0000259" key="3">
    <source>
        <dbReference type="PROSITE" id="PS51109"/>
    </source>
</evidence>
<dbReference type="Pfam" id="PF03990">
    <property type="entry name" value="DUF348"/>
    <property type="match status" value="1"/>
</dbReference>
<accession>A0A3S4YK54</accession>
<dbReference type="Gene3D" id="2.20.230.10">
    <property type="entry name" value="Resuscitation-promoting factor rpfb"/>
    <property type="match status" value="1"/>
</dbReference>
<evidence type="ECO:0000256" key="1">
    <source>
        <dbReference type="ARBA" id="ARBA00022729"/>
    </source>
</evidence>
<dbReference type="GO" id="GO:0019867">
    <property type="term" value="C:outer membrane"/>
    <property type="evidence" value="ECO:0007669"/>
    <property type="project" value="InterPro"/>
</dbReference>
<name>A0A3S4YK54_9FIRM</name>
<dbReference type="KEGG" id="piv:NCTC13079_00337"/>
<feature type="chain" id="PRO_5018596496" evidence="2">
    <location>
        <begin position="24"/>
        <end position="321"/>
    </location>
</feature>
<proteinExistence type="predicted"/>
<dbReference type="RefSeq" id="WP_126464798.1">
    <property type="nucleotide sequence ID" value="NZ_JAUSWF010000002.1"/>
</dbReference>
<organism evidence="4 5">
    <name type="scientific">Aedoeadaptatus ivorii</name>
    <dbReference type="NCBI Taxonomy" id="54006"/>
    <lineage>
        <taxon>Bacteria</taxon>
        <taxon>Bacillati</taxon>
        <taxon>Bacillota</taxon>
        <taxon>Tissierellia</taxon>
        <taxon>Tissierellales</taxon>
        <taxon>Peptoniphilaceae</taxon>
        <taxon>Aedoeadaptatus</taxon>
    </lineage>
</organism>
<dbReference type="AlphaFoldDB" id="A0A3S4YK54"/>
<dbReference type="PANTHER" id="PTHR39160">
    <property type="entry name" value="CELL WALL-BINDING PROTEIN YOCH"/>
    <property type="match status" value="1"/>
</dbReference>
<dbReference type="PANTHER" id="PTHR39160:SF4">
    <property type="entry name" value="RESUSCITATION-PROMOTING FACTOR RPFB"/>
    <property type="match status" value="1"/>
</dbReference>
<sequence length="321" mass="34531">MKKSIVASALALSLLLPAGLAEAKTVTVKTAGDAPKQYNTEAATVGEFLQENDIVPTGGIVSFPASKTALKEGDSVELKRGYEITIADGTEEYVRSVSSNRVEDILRELSIELKEGDSVTPPLDSTVEDGEVLRINRAAEKTVTETIEIPFETITRENPELEQGTEKVVQEGVTGVIEETRVVSTVNGEEASRIVIGSTVKTEKQDRIVEVGTKVPENTIHGKKYSRKITMKGTAYDPSAGSMTASGTRARVGAVAVDPRVIPLGTKLYIESADGFPTYGFAVAEDTGGAIKGNRIDLFYNTRGEANRFGRRNVTVYVLED</sequence>
<dbReference type="SUPFAM" id="SSF50685">
    <property type="entry name" value="Barwin-like endoglucanases"/>
    <property type="match status" value="1"/>
</dbReference>
<dbReference type="Proteomes" id="UP000269544">
    <property type="component" value="Chromosome"/>
</dbReference>
<keyword evidence="5" id="KW-1185">Reference proteome</keyword>
<evidence type="ECO:0000256" key="2">
    <source>
        <dbReference type="SAM" id="SignalP"/>
    </source>
</evidence>
<dbReference type="GO" id="GO:0009254">
    <property type="term" value="P:peptidoglycan turnover"/>
    <property type="evidence" value="ECO:0007669"/>
    <property type="project" value="InterPro"/>
</dbReference>
<dbReference type="InterPro" id="IPR051933">
    <property type="entry name" value="Resuscitation_pf_RpfB"/>
</dbReference>
<dbReference type="InterPro" id="IPR036908">
    <property type="entry name" value="RlpA-like_sf"/>
</dbReference>
<dbReference type="EMBL" id="LR134523">
    <property type="protein sequence ID" value="VEJ34813.1"/>
    <property type="molecule type" value="Genomic_DNA"/>
</dbReference>
<dbReference type="Pfam" id="PF07501">
    <property type="entry name" value="G5"/>
    <property type="match status" value="1"/>
</dbReference>
<reference evidence="4 5" key="1">
    <citation type="submission" date="2018-12" db="EMBL/GenBank/DDBJ databases">
        <authorList>
            <consortium name="Pathogen Informatics"/>
        </authorList>
    </citation>
    <scope>NUCLEOTIDE SEQUENCE [LARGE SCALE GENOMIC DNA]</scope>
    <source>
        <strain evidence="4 5">NCTC13079</strain>
    </source>
</reference>
<keyword evidence="1 2" id="KW-0732">Signal</keyword>
<dbReference type="GO" id="GO:0004553">
    <property type="term" value="F:hydrolase activity, hydrolyzing O-glycosyl compounds"/>
    <property type="evidence" value="ECO:0007669"/>
    <property type="project" value="InterPro"/>
</dbReference>
<protein>
    <submittedName>
        <fullName evidence="4">Cell wall-binding protein yocH</fullName>
    </submittedName>
</protein>
<evidence type="ECO:0000313" key="5">
    <source>
        <dbReference type="Proteomes" id="UP000269544"/>
    </source>
</evidence>